<keyword evidence="1" id="KW-0812">Transmembrane</keyword>
<evidence type="ECO:0000313" key="2">
    <source>
        <dbReference type="EMBL" id="CAG9540730.1"/>
    </source>
</evidence>
<feature type="transmembrane region" description="Helical" evidence="1">
    <location>
        <begin position="13"/>
        <end position="35"/>
    </location>
</feature>
<keyword evidence="1" id="KW-0472">Membrane</keyword>
<dbReference type="AlphaFoldDB" id="A0A8J2MD87"/>
<sequence length="115" mass="13505">MIPFLLIFQISRIYPILLVTIGLFVCIIITIPVYVSFHRKAWDTNNGERKLITLLPEFLRLSEKLQQTDDEEEYDNEWVVEVMGGPQEAKDIARMVGYKYIAPVCFMFPYRNIKS</sequence>
<dbReference type="InterPro" id="IPR038466">
    <property type="entry name" value="S8_pro-domain_sf"/>
</dbReference>
<reference evidence="2" key="1">
    <citation type="submission" date="2021-09" db="EMBL/GenBank/DDBJ databases">
        <authorList>
            <consortium name="Pathogen Informatics"/>
        </authorList>
    </citation>
    <scope>NUCLEOTIDE SEQUENCE</scope>
</reference>
<dbReference type="Proteomes" id="UP000746747">
    <property type="component" value="Unassembled WGS sequence"/>
</dbReference>
<accession>A0A8J2MD87</accession>
<organism evidence="2 3">
    <name type="scientific">Cercopithifilaria johnstoni</name>
    <dbReference type="NCBI Taxonomy" id="2874296"/>
    <lineage>
        <taxon>Eukaryota</taxon>
        <taxon>Metazoa</taxon>
        <taxon>Ecdysozoa</taxon>
        <taxon>Nematoda</taxon>
        <taxon>Chromadorea</taxon>
        <taxon>Rhabditida</taxon>
        <taxon>Spirurina</taxon>
        <taxon>Spiruromorpha</taxon>
        <taxon>Filarioidea</taxon>
        <taxon>Onchocercidae</taxon>
        <taxon>Cercopithifilaria</taxon>
    </lineage>
</organism>
<keyword evidence="1" id="KW-1133">Transmembrane helix</keyword>
<evidence type="ECO:0000256" key="1">
    <source>
        <dbReference type="SAM" id="Phobius"/>
    </source>
</evidence>
<proteinExistence type="predicted"/>
<keyword evidence="3" id="KW-1185">Reference proteome</keyword>
<evidence type="ECO:0000313" key="3">
    <source>
        <dbReference type="Proteomes" id="UP000746747"/>
    </source>
</evidence>
<protein>
    <submittedName>
        <fullName evidence="2">Uncharacterized protein</fullName>
    </submittedName>
</protein>
<comment type="caution">
    <text evidence="2">The sequence shown here is derived from an EMBL/GenBank/DDBJ whole genome shotgun (WGS) entry which is preliminary data.</text>
</comment>
<gene>
    <name evidence="2" type="ORF">CJOHNSTONI_LOCUS10217</name>
</gene>
<dbReference type="EMBL" id="CAKAEH010002006">
    <property type="protein sequence ID" value="CAG9540730.1"/>
    <property type="molecule type" value="Genomic_DNA"/>
</dbReference>
<name>A0A8J2MD87_9BILA</name>
<dbReference type="Gene3D" id="3.30.70.850">
    <property type="entry name" value="Peptidase S8, pro-domain"/>
    <property type="match status" value="1"/>
</dbReference>